<dbReference type="Pfam" id="PF02371">
    <property type="entry name" value="Transposase_20"/>
    <property type="match status" value="1"/>
</dbReference>
<proteinExistence type="predicted"/>
<name>A0A2R6AJI3_9ARCH</name>
<sequence length="127" mass="14409">MFKRKKVKISPPAFSFYGKPCQLCAFHERRNAHHGHLVSYAGLAPSTRSSGNKVYHGPITKQGSSYLRWILTQVTWANIRKEPNGTVGNFYSKLKKKKGSAKAIVAASAKMLRIIYWVLKEHMPYQS</sequence>
<gene>
    <name evidence="2" type="ORF">B9Q00_10290</name>
</gene>
<dbReference type="InterPro" id="IPR003346">
    <property type="entry name" value="Transposase_20"/>
</dbReference>
<feature type="domain" description="Transposase IS116/IS110/IS902 C-terminal" evidence="1">
    <location>
        <begin position="30"/>
        <end position="84"/>
    </location>
</feature>
<reference evidence="2 3" key="1">
    <citation type="submission" date="2017-04" db="EMBL/GenBank/DDBJ databases">
        <title>Novel microbial lineages endemic to geothermal iron-oxide mats fill important gaps in the evolutionary history of Archaea.</title>
        <authorList>
            <person name="Jay Z.J."/>
            <person name="Beam J.P."/>
            <person name="Dlakic M."/>
            <person name="Rusch D.B."/>
            <person name="Kozubal M.A."/>
            <person name="Inskeep W.P."/>
        </authorList>
    </citation>
    <scope>NUCLEOTIDE SEQUENCE [LARGE SCALE GENOMIC DNA]</scope>
    <source>
        <strain evidence="2">OSP_C</strain>
    </source>
</reference>
<dbReference type="AlphaFoldDB" id="A0A2R6AJI3"/>
<accession>A0A2R6AJI3</accession>
<protein>
    <recommendedName>
        <fullName evidence="1">Transposase IS116/IS110/IS902 C-terminal domain-containing protein</fullName>
    </recommendedName>
</protein>
<dbReference type="GO" id="GO:0006313">
    <property type="term" value="P:DNA transposition"/>
    <property type="evidence" value="ECO:0007669"/>
    <property type="project" value="InterPro"/>
</dbReference>
<comment type="caution">
    <text evidence="2">The sequence shown here is derived from an EMBL/GenBank/DDBJ whole genome shotgun (WGS) entry which is preliminary data.</text>
</comment>
<dbReference type="GO" id="GO:0004803">
    <property type="term" value="F:transposase activity"/>
    <property type="evidence" value="ECO:0007669"/>
    <property type="project" value="InterPro"/>
</dbReference>
<dbReference type="PANTHER" id="PTHR33055">
    <property type="entry name" value="TRANSPOSASE FOR INSERTION SEQUENCE ELEMENT IS1111A"/>
    <property type="match status" value="1"/>
</dbReference>
<dbReference type="EMBL" id="NEXB01000107">
    <property type="protein sequence ID" value="PSN86544.1"/>
    <property type="molecule type" value="Genomic_DNA"/>
</dbReference>
<dbReference type="InterPro" id="IPR047650">
    <property type="entry name" value="Transpos_IS110"/>
</dbReference>
<dbReference type="PANTHER" id="PTHR33055:SF13">
    <property type="entry name" value="TRANSPOSASE"/>
    <property type="match status" value="1"/>
</dbReference>
<evidence type="ECO:0000259" key="1">
    <source>
        <dbReference type="Pfam" id="PF02371"/>
    </source>
</evidence>
<evidence type="ECO:0000313" key="3">
    <source>
        <dbReference type="Proteomes" id="UP000241473"/>
    </source>
</evidence>
<dbReference type="Proteomes" id="UP000241473">
    <property type="component" value="Unassembled WGS sequence"/>
</dbReference>
<dbReference type="GO" id="GO:0003677">
    <property type="term" value="F:DNA binding"/>
    <property type="evidence" value="ECO:0007669"/>
    <property type="project" value="InterPro"/>
</dbReference>
<organism evidence="2 3">
    <name type="scientific">Candidatus Marsarchaeota G1 archaeon OSP_C</name>
    <dbReference type="NCBI Taxonomy" id="1978154"/>
    <lineage>
        <taxon>Archaea</taxon>
        <taxon>Candidatus Marsarchaeota</taxon>
        <taxon>Candidatus Marsarchaeota group 1</taxon>
    </lineage>
</organism>
<evidence type="ECO:0000313" key="2">
    <source>
        <dbReference type="EMBL" id="PSN86544.1"/>
    </source>
</evidence>